<proteinExistence type="inferred from homology"/>
<sequence>MNEKKERKLAFEKGRYAMDYYLLPRVKQSGITYDPYTIKFQCKEISGDYYAGAVSALDKFLVGNKSVIERLSLEQKHELETLSDSNSCYRYPFKENAFDEAHNLIILNYWRGLCFKKHLLNLLKKQNAALVRLVSHTHSLPTPAPYLPIIEPYVPKPVPYHPSFDLPIIEPLLGEEKRSTAYIPSSTGSIINSSSYNTNQEEEEDTLGMLINSDVESVEELLEEDDHYTAQFDEREKSYPGENEDTVQSAPDNEFNPIPPLQMGEILHTDSCQSQNSRKGYFVSDALPPLVDSSATRKRKRQEFTIPTLTNTQLQGISTAHTTTTGRARMRQKQLPTNVSAANIKLEGNSTPGSRSLTPARKRPKQDGRPGLSLESFLDERVISLIKEIPALEYYNSKIKILGNTWELVLNVEINKAKVKDIISKHAYYFIFEADHSQFVRDEMLNINYSFFLKGLEEISHDLMPYFKVQEGNDINSAKGKAKAKSGSKSTSNVTEIIHNLYSQILALRCVKEIYADPDNPMAFPQVPISEEEAILDFKQLMKKSAEYVSRGYSDDSSYPLYHTVEFSKYDKVGKLAVEFFTRIERYKATYGGKTESAYSVWETNSSPVTYKLREVFRQRCAKVDITTVPVSKAGSIGIKEISQVLTRQFVSSQYSPTVLMQVIEVLKKHYQFKAERIQFLDLCGGWGARKIAALAHPSIDSYLSIDPNPALIEPYERMTQLFKPLSGKEQFKSEHISKKIEEVVIDPDKIGSFNLAITSPPYRNFELYNKKADGSYEEQQYANDDNWHNFLAHCMWVLSLYVADGGLIALNLANVIYLRKCYFLTGDVVNAALSRLVERLPLEAVEREETVNLYKAMNIDIPTNRHNIDPSTLSYPLEFQGSIIQRDSDRSNLHKKIRKDPRFIEIYNEQIPSDRESYVVFRKIAVLPKLSNCLRLNGLFKTVFKSETKVCNTEPEAVRERHKLQIFTKENKIYDKSAEGEQESQTP</sequence>
<evidence type="ECO:0000256" key="4">
    <source>
        <dbReference type="ARBA" id="ARBA00022679"/>
    </source>
</evidence>
<keyword evidence="4" id="KW-0808">Transferase</keyword>
<gene>
    <name evidence="9" type="ORF">NCTC11370_01595</name>
</gene>
<dbReference type="GO" id="GO:0015667">
    <property type="term" value="F:site-specific DNA-methyltransferase (cytosine-N4-specific) activity"/>
    <property type="evidence" value="ECO:0007669"/>
    <property type="project" value="UniProtKB-EC"/>
</dbReference>
<keyword evidence="10" id="KW-1185">Reference proteome</keyword>
<evidence type="ECO:0000313" key="9">
    <source>
        <dbReference type="EMBL" id="STO21527.1"/>
    </source>
</evidence>
<evidence type="ECO:0000313" key="10">
    <source>
        <dbReference type="Proteomes" id="UP000254554"/>
    </source>
</evidence>
<protein>
    <recommendedName>
        <fullName evidence="2">site-specific DNA-methyltransferase (cytosine-N(4)-specific)</fullName>
        <ecNumber evidence="2">2.1.1.113</ecNumber>
    </recommendedName>
</protein>
<evidence type="ECO:0000256" key="5">
    <source>
        <dbReference type="ARBA" id="ARBA00022691"/>
    </source>
</evidence>
<organism evidence="9 10">
    <name type="scientific">Fluoribacter dumoffii</name>
    <dbReference type="NCBI Taxonomy" id="463"/>
    <lineage>
        <taxon>Bacteria</taxon>
        <taxon>Pseudomonadati</taxon>
        <taxon>Pseudomonadota</taxon>
        <taxon>Gammaproteobacteria</taxon>
        <taxon>Legionellales</taxon>
        <taxon>Legionellaceae</taxon>
        <taxon>Fluoribacter</taxon>
    </lineage>
</organism>
<dbReference type="PROSITE" id="PS00093">
    <property type="entry name" value="N4_MTASE"/>
    <property type="match status" value="1"/>
</dbReference>
<comment type="similarity">
    <text evidence="1">Belongs to the N(4)/N(6)-methyltransferase family. N(4) subfamily.</text>
</comment>
<comment type="catalytic activity">
    <reaction evidence="7">
        <text>a 2'-deoxycytidine in DNA + S-adenosyl-L-methionine = an N(4)-methyl-2'-deoxycytidine in DNA + S-adenosyl-L-homocysteine + H(+)</text>
        <dbReference type="Rhea" id="RHEA:16857"/>
        <dbReference type="Rhea" id="RHEA-COMP:11369"/>
        <dbReference type="Rhea" id="RHEA-COMP:13674"/>
        <dbReference type="ChEBI" id="CHEBI:15378"/>
        <dbReference type="ChEBI" id="CHEBI:57856"/>
        <dbReference type="ChEBI" id="CHEBI:59789"/>
        <dbReference type="ChEBI" id="CHEBI:85452"/>
        <dbReference type="ChEBI" id="CHEBI:137933"/>
        <dbReference type="EC" id="2.1.1.113"/>
    </reaction>
</comment>
<keyword evidence="5" id="KW-0949">S-adenosyl-L-methionine</keyword>
<dbReference type="SUPFAM" id="SSF53335">
    <property type="entry name" value="S-adenosyl-L-methionine-dependent methyltransferases"/>
    <property type="match status" value="1"/>
</dbReference>
<dbReference type="EC" id="2.1.1.113" evidence="2"/>
<feature type="compositionally biased region" description="Polar residues" evidence="8">
    <location>
        <begin position="348"/>
        <end position="357"/>
    </location>
</feature>
<keyword evidence="6" id="KW-0680">Restriction system</keyword>
<dbReference type="EMBL" id="UGGT01000001">
    <property type="protein sequence ID" value="STO21527.1"/>
    <property type="molecule type" value="Genomic_DNA"/>
</dbReference>
<keyword evidence="3" id="KW-0489">Methyltransferase</keyword>
<evidence type="ECO:0000256" key="6">
    <source>
        <dbReference type="ARBA" id="ARBA00022747"/>
    </source>
</evidence>
<dbReference type="RefSeq" id="WP_019349674.1">
    <property type="nucleotide sequence ID" value="NZ_JAPHOO010000001.1"/>
</dbReference>
<feature type="region of interest" description="Disordered" evidence="8">
    <location>
        <begin position="234"/>
        <end position="253"/>
    </location>
</feature>
<feature type="region of interest" description="Disordered" evidence="8">
    <location>
        <begin position="345"/>
        <end position="372"/>
    </location>
</feature>
<dbReference type="GO" id="GO:0032259">
    <property type="term" value="P:methylation"/>
    <property type="evidence" value="ECO:0007669"/>
    <property type="project" value="UniProtKB-KW"/>
</dbReference>
<evidence type="ECO:0000256" key="3">
    <source>
        <dbReference type="ARBA" id="ARBA00022603"/>
    </source>
</evidence>
<dbReference type="AlphaFoldDB" id="A0A377G9N7"/>
<name>A0A377G9N7_9GAMM</name>
<evidence type="ECO:0000256" key="1">
    <source>
        <dbReference type="ARBA" id="ARBA00010203"/>
    </source>
</evidence>
<evidence type="ECO:0000256" key="7">
    <source>
        <dbReference type="ARBA" id="ARBA00049120"/>
    </source>
</evidence>
<dbReference type="OrthoDB" id="5654389at2"/>
<accession>A0A377G9N7</accession>
<dbReference type="GO" id="GO:0003677">
    <property type="term" value="F:DNA binding"/>
    <property type="evidence" value="ECO:0007669"/>
    <property type="project" value="InterPro"/>
</dbReference>
<evidence type="ECO:0000256" key="2">
    <source>
        <dbReference type="ARBA" id="ARBA00012185"/>
    </source>
</evidence>
<dbReference type="GO" id="GO:0009307">
    <property type="term" value="P:DNA restriction-modification system"/>
    <property type="evidence" value="ECO:0007669"/>
    <property type="project" value="UniProtKB-KW"/>
</dbReference>
<reference evidence="9 10" key="1">
    <citation type="submission" date="2018-06" db="EMBL/GenBank/DDBJ databases">
        <authorList>
            <consortium name="Pathogen Informatics"/>
            <person name="Doyle S."/>
        </authorList>
    </citation>
    <scope>NUCLEOTIDE SEQUENCE [LARGE SCALE GENOMIC DNA]</scope>
    <source>
        <strain evidence="9 10">NCTC11370</strain>
    </source>
</reference>
<dbReference type="GeneID" id="93291840"/>
<dbReference type="InterPro" id="IPR029063">
    <property type="entry name" value="SAM-dependent_MTases_sf"/>
</dbReference>
<evidence type="ECO:0000256" key="8">
    <source>
        <dbReference type="SAM" id="MobiDB-lite"/>
    </source>
</evidence>
<dbReference type="Proteomes" id="UP000254554">
    <property type="component" value="Unassembled WGS sequence"/>
</dbReference>
<dbReference type="InterPro" id="IPR017985">
    <property type="entry name" value="MeTrfase_CN4_CS"/>
</dbReference>